<dbReference type="Proteomes" id="UP000268059">
    <property type="component" value="Chromosome"/>
</dbReference>
<evidence type="ECO:0000313" key="1">
    <source>
        <dbReference type="EMBL" id="BBH26092.1"/>
    </source>
</evidence>
<organism evidence="1 2">
    <name type="scientific">Intestinibaculum porci</name>
    <dbReference type="NCBI Taxonomy" id="2487118"/>
    <lineage>
        <taxon>Bacteria</taxon>
        <taxon>Bacillati</taxon>
        <taxon>Bacillota</taxon>
        <taxon>Erysipelotrichia</taxon>
        <taxon>Erysipelotrichales</taxon>
        <taxon>Erysipelotrichaceae</taxon>
        <taxon>Intestinibaculum</taxon>
    </lineage>
</organism>
<dbReference type="RefSeq" id="WP_125118999.1">
    <property type="nucleotide sequence ID" value="NZ_AP019309.1"/>
</dbReference>
<dbReference type="KEGG" id="ebm:SG0102_10260"/>
<sequence>MSNEKKKLEENNLPEYAYLDLNAKRILHSVNILMLIFRALIDEFKDMSDEALTALLKPVKEGLENFSTMIREGNPELDHNDQKRILDLLYVINRKEKPKMFVDVELQSTKERFVEIRSTQYITAILAKTHFVENELAKVIMIWINMAPAKHEEGTILVNPPLLYDRVHDVYCPREALKACPTVVLVNLYDIRKEREAEIRSEKEDIIAILSTIFSTKIDHKKKGAILKERGFTIDEKDEQEMKDMESWSKGIFESMRDDIAEEIKREVREKAYEEVREKAYEEVREECRSEGRLEGVMLIKKVNHLLAKGMSDEEILKALPDVTAEFVKDARESYEEDHQLSKY</sequence>
<dbReference type="AlphaFoldDB" id="A0A3G9J652"/>
<gene>
    <name evidence="1" type="ORF">SG0102_10260</name>
</gene>
<name>A0A3G9J652_9FIRM</name>
<evidence type="ECO:0000313" key="2">
    <source>
        <dbReference type="Proteomes" id="UP000268059"/>
    </source>
</evidence>
<dbReference type="InParanoid" id="A0A3G9J652"/>
<dbReference type="OrthoDB" id="8480773at2"/>
<proteinExistence type="predicted"/>
<reference evidence="1 2" key="1">
    <citation type="submission" date="2018-11" db="EMBL/GenBank/DDBJ databases">
        <title>Novel Erysipelotrichaceae bacterium isolated from small intestine of a swine.</title>
        <authorList>
            <person name="Kim J.S."/>
            <person name="Choe H."/>
            <person name="Lee Y.R."/>
            <person name="Kim K.M."/>
            <person name="Park D.S."/>
        </authorList>
    </citation>
    <scope>NUCLEOTIDE SEQUENCE [LARGE SCALE GENOMIC DNA]</scope>
    <source>
        <strain evidence="1 2">SG0102</strain>
    </source>
</reference>
<dbReference type="EMBL" id="AP019309">
    <property type="protein sequence ID" value="BBH26092.1"/>
    <property type="molecule type" value="Genomic_DNA"/>
</dbReference>
<keyword evidence="2" id="KW-1185">Reference proteome</keyword>
<accession>A0A3G9J652</accession>
<protein>
    <submittedName>
        <fullName evidence="1">Uncharacterized protein</fullName>
    </submittedName>
</protein>